<sequence>MKNPWTQQTVAQQQITYGICYNILNKKYQLQSDEKQQFDYITILNNANKIQEMKQKLAIQIIDQQFGDMIDPKKFEQRIQQLDSLEQIINNVLLCLQKCQICVQHNNDTKSFIRNDGSVYINIPFQYKTQFIQLLRQAQEKQLELVDPDQQIIQQQRCLKDLNEQQQSIEEIYSQIIQLIEQLKN</sequence>
<dbReference type="AlphaFoldDB" id="A0A8S1KES5"/>
<dbReference type="OMA" id="CVQHNND"/>
<protein>
    <submittedName>
        <fullName evidence="1">Uncharacterized protein</fullName>
    </submittedName>
</protein>
<gene>
    <name evidence="1" type="ORF">PPRIM_AZ9-3.1.T0210297</name>
</gene>
<comment type="caution">
    <text evidence="1">The sequence shown here is derived from an EMBL/GenBank/DDBJ whole genome shotgun (WGS) entry which is preliminary data.</text>
</comment>
<dbReference type="Proteomes" id="UP000688137">
    <property type="component" value="Unassembled WGS sequence"/>
</dbReference>
<proteinExistence type="predicted"/>
<reference evidence="1" key="1">
    <citation type="submission" date="2021-01" db="EMBL/GenBank/DDBJ databases">
        <authorList>
            <consortium name="Genoscope - CEA"/>
            <person name="William W."/>
        </authorList>
    </citation>
    <scope>NUCLEOTIDE SEQUENCE</scope>
</reference>
<keyword evidence="2" id="KW-1185">Reference proteome</keyword>
<evidence type="ECO:0000313" key="1">
    <source>
        <dbReference type="EMBL" id="CAD8054100.1"/>
    </source>
</evidence>
<dbReference type="EMBL" id="CAJJDM010000019">
    <property type="protein sequence ID" value="CAD8054100.1"/>
    <property type="molecule type" value="Genomic_DNA"/>
</dbReference>
<evidence type="ECO:0000313" key="2">
    <source>
        <dbReference type="Proteomes" id="UP000688137"/>
    </source>
</evidence>
<name>A0A8S1KES5_PARPR</name>
<accession>A0A8S1KES5</accession>
<organism evidence="1 2">
    <name type="scientific">Paramecium primaurelia</name>
    <dbReference type="NCBI Taxonomy" id="5886"/>
    <lineage>
        <taxon>Eukaryota</taxon>
        <taxon>Sar</taxon>
        <taxon>Alveolata</taxon>
        <taxon>Ciliophora</taxon>
        <taxon>Intramacronucleata</taxon>
        <taxon>Oligohymenophorea</taxon>
        <taxon>Peniculida</taxon>
        <taxon>Parameciidae</taxon>
        <taxon>Paramecium</taxon>
    </lineage>
</organism>